<dbReference type="EMBL" id="BEGY01000058">
    <property type="protein sequence ID" value="GAX80943.1"/>
    <property type="molecule type" value="Genomic_DNA"/>
</dbReference>
<dbReference type="AlphaFoldDB" id="A0A250XCY0"/>
<keyword evidence="4" id="KW-1185">Reference proteome</keyword>
<dbReference type="OrthoDB" id="302705at2759"/>
<keyword evidence="1" id="KW-0472">Membrane</keyword>
<accession>A0A250XCY0</accession>
<keyword evidence="1" id="KW-0812">Transmembrane</keyword>
<keyword evidence="1" id="KW-1133">Transmembrane helix</keyword>
<dbReference type="STRING" id="1157962.A0A250XCY0"/>
<proteinExistence type="predicted"/>
<feature type="transmembrane region" description="Helical" evidence="1">
    <location>
        <begin position="37"/>
        <end position="59"/>
    </location>
</feature>
<dbReference type="Pfam" id="PF01569">
    <property type="entry name" value="PAP2"/>
    <property type="match status" value="1"/>
</dbReference>
<comment type="caution">
    <text evidence="3">The sequence shown here is derived from an EMBL/GenBank/DDBJ whole genome shotgun (WGS) entry which is preliminary data.</text>
</comment>
<dbReference type="PANTHER" id="PTHR14969:SF13">
    <property type="entry name" value="AT30094P"/>
    <property type="match status" value="1"/>
</dbReference>
<evidence type="ECO:0000259" key="2">
    <source>
        <dbReference type="SMART" id="SM00014"/>
    </source>
</evidence>
<evidence type="ECO:0000313" key="4">
    <source>
        <dbReference type="Proteomes" id="UP000232323"/>
    </source>
</evidence>
<dbReference type="GO" id="GO:0042392">
    <property type="term" value="F:sphingosine-1-phosphate phosphatase activity"/>
    <property type="evidence" value="ECO:0007669"/>
    <property type="project" value="TreeGrafter"/>
</dbReference>
<reference evidence="3 4" key="1">
    <citation type="submission" date="2017-08" db="EMBL/GenBank/DDBJ databases">
        <title>Acidophilic green algal genome provides insights into adaptation to an acidic environment.</title>
        <authorList>
            <person name="Hirooka S."/>
            <person name="Hirose Y."/>
            <person name="Kanesaki Y."/>
            <person name="Higuchi S."/>
            <person name="Fujiwara T."/>
            <person name="Onuma R."/>
            <person name="Era A."/>
            <person name="Ohbayashi R."/>
            <person name="Uzuka A."/>
            <person name="Nozaki H."/>
            <person name="Yoshikawa H."/>
            <person name="Miyagishima S.Y."/>
        </authorList>
    </citation>
    <scope>NUCLEOTIDE SEQUENCE [LARGE SCALE GENOMIC DNA]</scope>
    <source>
        <strain evidence="3 4">NIES-2499</strain>
    </source>
</reference>
<feature type="domain" description="Phosphatidic acid phosphatase type 2/haloperoxidase" evidence="2">
    <location>
        <begin position="38"/>
        <end position="151"/>
    </location>
</feature>
<dbReference type="InterPro" id="IPR000326">
    <property type="entry name" value="PAP2/HPO"/>
</dbReference>
<dbReference type="PANTHER" id="PTHR14969">
    <property type="entry name" value="SPHINGOSINE-1-PHOSPHATE PHOSPHOHYDROLASE"/>
    <property type="match status" value="1"/>
</dbReference>
<gene>
    <name evidence="3" type="ORF">CEUSTIGMA_g8378.t1</name>
</gene>
<feature type="transmembrane region" description="Helical" evidence="1">
    <location>
        <begin position="167"/>
        <end position="189"/>
    </location>
</feature>
<dbReference type="InterPro" id="IPR036938">
    <property type="entry name" value="PAP2/HPO_sf"/>
</dbReference>
<evidence type="ECO:0000313" key="3">
    <source>
        <dbReference type="EMBL" id="GAX80943.1"/>
    </source>
</evidence>
<dbReference type="Gene3D" id="1.20.144.10">
    <property type="entry name" value="Phosphatidic acid phosphatase type 2/haloperoxidase"/>
    <property type="match status" value="1"/>
</dbReference>
<feature type="transmembrane region" description="Helical" evidence="1">
    <location>
        <begin position="80"/>
        <end position="99"/>
    </location>
</feature>
<dbReference type="SUPFAM" id="SSF48317">
    <property type="entry name" value="Acid phosphatase/Vanadium-dependent haloperoxidase"/>
    <property type="match status" value="1"/>
</dbReference>
<dbReference type="SMART" id="SM00014">
    <property type="entry name" value="acidPPc"/>
    <property type="match status" value="1"/>
</dbReference>
<organism evidence="3 4">
    <name type="scientific">Chlamydomonas eustigma</name>
    <dbReference type="NCBI Taxonomy" id="1157962"/>
    <lineage>
        <taxon>Eukaryota</taxon>
        <taxon>Viridiplantae</taxon>
        <taxon>Chlorophyta</taxon>
        <taxon>core chlorophytes</taxon>
        <taxon>Chlorophyceae</taxon>
        <taxon>CS clade</taxon>
        <taxon>Chlamydomonadales</taxon>
        <taxon>Chlamydomonadaceae</taxon>
        <taxon>Chlamydomonas</taxon>
    </lineage>
</organism>
<evidence type="ECO:0000256" key="1">
    <source>
        <dbReference type="SAM" id="Phobius"/>
    </source>
</evidence>
<feature type="transmembrane region" description="Helical" evidence="1">
    <location>
        <begin position="105"/>
        <end position="124"/>
    </location>
</feature>
<protein>
    <recommendedName>
        <fullName evidence="2">Phosphatidic acid phosphatase type 2/haloperoxidase domain-containing protein</fullName>
    </recommendedName>
</protein>
<feature type="transmembrane region" description="Helical" evidence="1">
    <location>
        <begin position="136"/>
        <end position="155"/>
    </location>
</feature>
<sequence>MILSRHPSTVLSAINESTKWTISSASILFLFLKHDASVMWCLLGSLTSLLINKALKLLINDRRPAYARKSDPGMPSTHSNGLGFLATYICISLCLSQQAEAPALWPPSILASMALVLSAFLAWLRVALGYHTYPQMVVGYLVGSVTAAAWHNWGAAYVLQALEMSPLLYRFLLGLTWASGAVFAFKALLPILKEFLRKKSVA</sequence>
<name>A0A250XCY0_9CHLO</name>
<dbReference type="Proteomes" id="UP000232323">
    <property type="component" value="Unassembled WGS sequence"/>
</dbReference>